<dbReference type="GO" id="GO:0042010">
    <property type="term" value="F:interleukin-15 receptor activity"/>
    <property type="evidence" value="ECO:0007669"/>
    <property type="project" value="InterPro"/>
</dbReference>
<keyword evidence="1" id="KW-1015">Disulfide bond</keyword>
<dbReference type="InterPro" id="IPR035976">
    <property type="entry name" value="Sushi/SCR/CCP_sf"/>
</dbReference>
<evidence type="ECO:0000256" key="1">
    <source>
        <dbReference type="ARBA" id="ARBA00023157"/>
    </source>
</evidence>
<evidence type="ECO:0000256" key="5">
    <source>
        <dbReference type="SAM" id="SignalP"/>
    </source>
</evidence>
<dbReference type="InterPro" id="IPR000436">
    <property type="entry name" value="Sushi_SCR_CCP_dom"/>
</dbReference>
<dbReference type="OrthoDB" id="9944172at2759"/>
<dbReference type="Proteomes" id="UP000283210">
    <property type="component" value="Chromosome 23"/>
</dbReference>
<comment type="caution">
    <text evidence="2">Lacks conserved residue(s) required for the propagation of feature annotation.</text>
</comment>
<dbReference type="PANTHER" id="PTHR15060">
    <property type="entry name" value="INTERLEUKIN-15 RECEPTOR SUBUNIT ALPHA"/>
    <property type="match status" value="1"/>
</dbReference>
<reference evidence="7 8" key="2">
    <citation type="submission" date="2019-01" db="EMBL/GenBank/DDBJ databases">
        <title>A chromosome length genome reference of the Java medaka (oryzias javanicus).</title>
        <authorList>
            <person name="Herpin A."/>
            <person name="Takehana Y."/>
            <person name="Naruse K."/>
            <person name="Ansai S."/>
            <person name="Kawaguchi M."/>
        </authorList>
    </citation>
    <scope>NUCLEOTIDE SEQUENCE [LARGE SCALE GENOMIC DNA]</scope>
    <source>
        <strain evidence="7">RS831</strain>
        <tissue evidence="7">Whole body</tissue>
    </source>
</reference>
<keyword evidence="4" id="KW-1133">Transmembrane helix</keyword>
<feature type="transmembrane region" description="Helical" evidence="4">
    <location>
        <begin position="191"/>
        <end position="212"/>
    </location>
</feature>
<evidence type="ECO:0000256" key="3">
    <source>
        <dbReference type="SAM" id="MobiDB-lite"/>
    </source>
</evidence>
<keyword evidence="5" id="KW-0732">Signal</keyword>
<feature type="region of interest" description="Disordered" evidence="3">
    <location>
        <begin position="113"/>
        <end position="173"/>
    </location>
</feature>
<keyword evidence="8" id="KW-1185">Reference proteome</keyword>
<keyword evidence="2" id="KW-0768">Sushi</keyword>
<reference evidence="7 8" key="1">
    <citation type="submission" date="2018-11" db="EMBL/GenBank/DDBJ databases">
        <authorList>
            <person name="Lopez-Roques C."/>
            <person name="Donnadieu C."/>
            <person name="Bouchez O."/>
            <person name="Klopp C."/>
            <person name="Cabau C."/>
            <person name="Zahm M."/>
        </authorList>
    </citation>
    <scope>NUCLEOTIDE SEQUENCE [LARGE SCALE GENOMIC DNA]</scope>
    <source>
        <strain evidence="7">RS831</strain>
        <tissue evidence="7">Whole body</tissue>
    </source>
</reference>
<keyword evidence="4" id="KW-0472">Membrane</keyword>
<feature type="chain" id="PRO_5019099703" description="Sushi domain-containing protein" evidence="5">
    <location>
        <begin position="23"/>
        <end position="240"/>
    </location>
</feature>
<dbReference type="SUPFAM" id="SSF57535">
    <property type="entry name" value="Complement control module/SCR domain"/>
    <property type="match status" value="1"/>
</dbReference>
<evidence type="ECO:0000256" key="4">
    <source>
        <dbReference type="SAM" id="Phobius"/>
    </source>
</evidence>
<accession>A0A437C0M0</accession>
<proteinExistence type="predicted"/>
<evidence type="ECO:0000259" key="6">
    <source>
        <dbReference type="PROSITE" id="PS50923"/>
    </source>
</evidence>
<protein>
    <recommendedName>
        <fullName evidence="6">Sushi domain-containing protein</fullName>
    </recommendedName>
</protein>
<dbReference type="AlphaFoldDB" id="A0A437C0M0"/>
<dbReference type="EMBL" id="CM012459">
    <property type="protein sequence ID" value="RVE56268.1"/>
    <property type="molecule type" value="Genomic_DNA"/>
</dbReference>
<organism evidence="7 8">
    <name type="scientific">Oryzias javanicus</name>
    <name type="common">Javanese ricefish</name>
    <name type="synonym">Aplocheilus javanicus</name>
    <dbReference type="NCBI Taxonomy" id="123683"/>
    <lineage>
        <taxon>Eukaryota</taxon>
        <taxon>Metazoa</taxon>
        <taxon>Chordata</taxon>
        <taxon>Craniata</taxon>
        <taxon>Vertebrata</taxon>
        <taxon>Euteleostomi</taxon>
        <taxon>Actinopterygii</taxon>
        <taxon>Neopterygii</taxon>
        <taxon>Teleostei</taxon>
        <taxon>Neoteleostei</taxon>
        <taxon>Acanthomorphata</taxon>
        <taxon>Ovalentaria</taxon>
        <taxon>Atherinomorphae</taxon>
        <taxon>Beloniformes</taxon>
        <taxon>Adrianichthyidae</taxon>
        <taxon>Oryziinae</taxon>
        <taxon>Oryzias</taxon>
    </lineage>
</organism>
<sequence>MDLKGFCVWMGSLLLSASLIRGENCPCPEIPQRELTKPPLQGCYKNGNRIRYNCTDGYLRKAGTSDLIRCEPDGGSLQWTSPSLKCIPDPRNPKPPPTTPARITTSVQVTRTLRPTTSVGTTATATNMTSTSNLSSTKEEDLVTNSSTGSVDLQSTAVSPHTKSSSASPSGLMNVTGSHLPTYLDPRVTKITVSVAAIVLTVSLIGLGLLLYSRRLRSRRNLEVEKLNMDQAEQLELMPD</sequence>
<name>A0A437C0M0_ORYJA</name>
<evidence type="ECO:0000313" key="8">
    <source>
        <dbReference type="Proteomes" id="UP000283210"/>
    </source>
</evidence>
<keyword evidence="4" id="KW-0812">Transmembrane</keyword>
<dbReference type="PROSITE" id="PS50923">
    <property type="entry name" value="SUSHI"/>
    <property type="match status" value="1"/>
</dbReference>
<feature type="compositionally biased region" description="Low complexity" evidence="3">
    <location>
        <begin position="159"/>
        <end position="170"/>
    </location>
</feature>
<dbReference type="PANTHER" id="PTHR15060:SF0">
    <property type="entry name" value="INTERLEUKIN-15 RECEPTOR SUBUNIT ALPHA"/>
    <property type="match status" value="1"/>
</dbReference>
<feature type="domain" description="Sushi" evidence="6">
    <location>
        <begin position="23"/>
        <end position="88"/>
    </location>
</feature>
<feature type="compositionally biased region" description="Polar residues" evidence="3">
    <location>
        <begin position="143"/>
        <end position="158"/>
    </location>
</feature>
<dbReference type="OMA" id="PINCAPA"/>
<dbReference type="Gene3D" id="2.20.28.230">
    <property type="match status" value="1"/>
</dbReference>
<feature type="signal peptide" evidence="5">
    <location>
        <begin position="1"/>
        <end position="22"/>
    </location>
</feature>
<dbReference type="InterPro" id="IPR042372">
    <property type="entry name" value="IL15RA"/>
</dbReference>
<feature type="compositionally biased region" description="Low complexity" evidence="3">
    <location>
        <begin position="116"/>
        <end position="136"/>
    </location>
</feature>
<dbReference type="CDD" id="cd00033">
    <property type="entry name" value="CCP"/>
    <property type="match status" value="1"/>
</dbReference>
<gene>
    <name evidence="7" type="ORF">OJAV_G00219510</name>
</gene>
<evidence type="ECO:0000313" key="7">
    <source>
        <dbReference type="EMBL" id="RVE56268.1"/>
    </source>
</evidence>
<evidence type="ECO:0000256" key="2">
    <source>
        <dbReference type="PROSITE-ProRule" id="PRU00302"/>
    </source>
</evidence>